<dbReference type="InterPro" id="IPR001789">
    <property type="entry name" value="Sig_transdc_resp-reg_receiver"/>
</dbReference>
<dbReference type="AlphaFoldDB" id="A0A3C1KDR1"/>
<evidence type="ECO:0000256" key="3">
    <source>
        <dbReference type="ARBA" id="ARBA00023125"/>
    </source>
</evidence>
<organism evidence="7 8">
    <name type="scientific">Microbacterium ginsengisoli</name>
    <dbReference type="NCBI Taxonomy" id="400772"/>
    <lineage>
        <taxon>Bacteria</taxon>
        <taxon>Bacillati</taxon>
        <taxon>Actinomycetota</taxon>
        <taxon>Actinomycetes</taxon>
        <taxon>Micrococcales</taxon>
        <taxon>Microbacteriaceae</taxon>
        <taxon>Microbacterium</taxon>
    </lineage>
</organism>
<dbReference type="Pfam" id="PF00072">
    <property type="entry name" value="Response_reg"/>
    <property type="match status" value="1"/>
</dbReference>
<dbReference type="GO" id="GO:0006355">
    <property type="term" value="P:regulation of DNA-templated transcription"/>
    <property type="evidence" value="ECO:0007669"/>
    <property type="project" value="TreeGrafter"/>
</dbReference>
<evidence type="ECO:0000259" key="6">
    <source>
        <dbReference type="PROSITE" id="PS50110"/>
    </source>
</evidence>
<dbReference type="EMBL" id="DMNG01000147">
    <property type="protein sequence ID" value="HAN24613.1"/>
    <property type="molecule type" value="Genomic_DNA"/>
</dbReference>
<dbReference type="Gene3D" id="3.40.50.2300">
    <property type="match status" value="1"/>
</dbReference>
<dbReference type="GO" id="GO:0005829">
    <property type="term" value="C:cytosol"/>
    <property type="evidence" value="ECO:0007669"/>
    <property type="project" value="TreeGrafter"/>
</dbReference>
<keyword evidence="4" id="KW-0804">Transcription</keyword>
<keyword evidence="1 5" id="KW-0597">Phosphoprotein</keyword>
<evidence type="ECO:0000313" key="8">
    <source>
        <dbReference type="Proteomes" id="UP000257479"/>
    </source>
</evidence>
<dbReference type="GO" id="GO:0000976">
    <property type="term" value="F:transcription cis-regulatory region binding"/>
    <property type="evidence" value="ECO:0007669"/>
    <property type="project" value="TreeGrafter"/>
</dbReference>
<name>A0A3C1KDR1_9MICO</name>
<dbReference type="SUPFAM" id="SSF52172">
    <property type="entry name" value="CheY-like"/>
    <property type="match status" value="1"/>
</dbReference>
<evidence type="ECO:0000313" key="7">
    <source>
        <dbReference type="EMBL" id="HAN24613.1"/>
    </source>
</evidence>
<dbReference type="GO" id="GO:0032993">
    <property type="term" value="C:protein-DNA complex"/>
    <property type="evidence" value="ECO:0007669"/>
    <property type="project" value="TreeGrafter"/>
</dbReference>
<dbReference type="PANTHER" id="PTHR48111:SF4">
    <property type="entry name" value="DNA-BINDING DUAL TRANSCRIPTIONAL REGULATOR OMPR"/>
    <property type="match status" value="1"/>
</dbReference>
<evidence type="ECO:0000256" key="2">
    <source>
        <dbReference type="ARBA" id="ARBA00023015"/>
    </source>
</evidence>
<comment type="caution">
    <text evidence="7">The sequence shown here is derived from an EMBL/GenBank/DDBJ whole genome shotgun (WGS) entry which is preliminary data.</text>
</comment>
<keyword evidence="2" id="KW-0805">Transcription regulation</keyword>
<dbReference type="InterPro" id="IPR039420">
    <property type="entry name" value="WalR-like"/>
</dbReference>
<sequence length="109" mass="11663">MEPAADRGLVLIAEDEPAIADIERLYLGNAGFGVHVERDGDAALAAVRRLRPVAIVLDVGLPGLDGIEVCRALRADGDWTPVIFVTARDDEVDRVVGLELGADDYLTKP</sequence>
<dbReference type="PROSITE" id="PS50110">
    <property type="entry name" value="RESPONSE_REGULATORY"/>
    <property type="match status" value="1"/>
</dbReference>
<feature type="domain" description="Response regulatory" evidence="6">
    <location>
        <begin position="9"/>
        <end position="109"/>
    </location>
</feature>
<proteinExistence type="predicted"/>
<dbReference type="GO" id="GO:0000156">
    <property type="term" value="F:phosphorelay response regulator activity"/>
    <property type="evidence" value="ECO:0007669"/>
    <property type="project" value="TreeGrafter"/>
</dbReference>
<evidence type="ECO:0000256" key="5">
    <source>
        <dbReference type="PROSITE-ProRule" id="PRU00169"/>
    </source>
</evidence>
<dbReference type="CDD" id="cd17574">
    <property type="entry name" value="REC_OmpR"/>
    <property type="match status" value="1"/>
</dbReference>
<accession>A0A3C1KDR1</accession>
<evidence type="ECO:0000256" key="1">
    <source>
        <dbReference type="ARBA" id="ARBA00022553"/>
    </source>
</evidence>
<feature type="non-terminal residue" evidence="7">
    <location>
        <position position="109"/>
    </location>
</feature>
<gene>
    <name evidence="7" type="ORF">DCP95_08585</name>
</gene>
<dbReference type="Proteomes" id="UP000257479">
    <property type="component" value="Unassembled WGS sequence"/>
</dbReference>
<feature type="modified residue" description="4-aspartylphosphate" evidence="5">
    <location>
        <position position="58"/>
    </location>
</feature>
<reference evidence="7 8" key="1">
    <citation type="journal article" date="2018" name="Nat. Biotechnol.">
        <title>A standardized bacterial taxonomy based on genome phylogeny substantially revises the tree of life.</title>
        <authorList>
            <person name="Parks D.H."/>
            <person name="Chuvochina M."/>
            <person name="Waite D.W."/>
            <person name="Rinke C."/>
            <person name="Skarshewski A."/>
            <person name="Chaumeil P.A."/>
            <person name="Hugenholtz P."/>
        </authorList>
    </citation>
    <scope>NUCLEOTIDE SEQUENCE [LARGE SCALE GENOMIC DNA]</scope>
    <source>
        <strain evidence="7">UBA9152</strain>
    </source>
</reference>
<dbReference type="InterPro" id="IPR011006">
    <property type="entry name" value="CheY-like_superfamily"/>
</dbReference>
<dbReference type="SMART" id="SM00448">
    <property type="entry name" value="REC"/>
    <property type="match status" value="1"/>
</dbReference>
<protein>
    <submittedName>
        <fullName evidence="7">DNA-binding response regulator</fullName>
    </submittedName>
</protein>
<evidence type="ECO:0000256" key="4">
    <source>
        <dbReference type="ARBA" id="ARBA00023163"/>
    </source>
</evidence>
<keyword evidence="3 7" id="KW-0238">DNA-binding</keyword>
<dbReference type="PANTHER" id="PTHR48111">
    <property type="entry name" value="REGULATOR OF RPOS"/>
    <property type="match status" value="1"/>
</dbReference>